<dbReference type="EMBL" id="WTYG01000002">
    <property type="protein sequence ID" value="MXP35325.1"/>
    <property type="molecule type" value="Genomic_DNA"/>
</dbReference>
<feature type="transmembrane region" description="Helical" evidence="1">
    <location>
        <begin position="32"/>
        <end position="53"/>
    </location>
</feature>
<keyword evidence="1" id="KW-0812">Transmembrane</keyword>
<reference evidence="2 5" key="2">
    <citation type="submission" date="2023-07" db="EMBL/GenBank/DDBJ databases">
        <title>Genomic Encyclopedia of Type Strains, Phase IV (KMG-IV): sequencing the most valuable type-strain genomes for metagenomic binning, comparative biology and taxonomic classification.</title>
        <authorList>
            <person name="Goeker M."/>
        </authorList>
    </citation>
    <scope>NUCLEOTIDE SEQUENCE [LARGE SCALE GENOMIC DNA]</scope>
    <source>
        <strain evidence="2 5">DSM 14432</strain>
    </source>
</reference>
<organism evidence="3 4">
    <name type="scientific">Qipengyuania citrea</name>
    <dbReference type="NCBI Taxonomy" id="225971"/>
    <lineage>
        <taxon>Bacteria</taxon>
        <taxon>Pseudomonadati</taxon>
        <taxon>Pseudomonadota</taxon>
        <taxon>Alphaproteobacteria</taxon>
        <taxon>Sphingomonadales</taxon>
        <taxon>Erythrobacteraceae</taxon>
        <taxon>Qipengyuania</taxon>
    </lineage>
</organism>
<reference evidence="3 4" key="1">
    <citation type="submission" date="2019-12" db="EMBL/GenBank/DDBJ databases">
        <title>Genomic-based taxomic classification of the family Erythrobacteraceae.</title>
        <authorList>
            <person name="Xu L."/>
        </authorList>
    </citation>
    <scope>NUCLEOTIDE SEQUENCE [LARGE SCALE GENOMIC DNA]</scope>
    <source>
        <strain evidence="3 4">CGMCC 1.8703</strain>
    </source>
</reference>
<feature type="transmembrane region" description="Helical" evidence="1">
    <location>
        <begin position="6"/>
        <end position="25"/>
    </location>
</feature>
<comment type="caution">
    <text evidence="3">The sequence shown here is derived from an EMBL/GenBank/DDBJ whole genome shotgun (WGS) entry which is preliminary data.</text>
</comment>
<sequence length="101" mass="11380">MSLKRYLTVCYVITFVMLLLAGVILSSSDPDASFLGMLIIAPIIAAVNTFIQIWPFARLVPEDQRNVFWSYKWTSLIFIALPSSILLIAILAFIWDEIVGI</sequence>
<gene>
    <name evidence="3" type="ORF">GRI55_06020</name>
    <name evidence="2" type="ORF">QOZ97_001178</name>
</gene>
<dbReference type="EMBL" id="JAUSWK010000001">
    <property type="protein sequence ID" value="MDQ0565668.1"/>
    <property type="molecule type" value="Genomic_DNA"/>
</dbReference>
<accession>A0A6I4UC58</accession>
<proteinExistence type="predicted"/>
<evidence type="ECO:0000313" key="2">
    <source>
        <dbReference type="EMBL" id="MDQ0565668.1"/>
    </source>
</evidence>
<dbReference type="Proteomes" id="UP001238601">
    <property type="component" value="Unassembled WGS sequence"/>
</dbReference>
<evidence type="ECO:0000313" key="5">
    <source>
        <dbReference type="Proteomes" id="UP001238601"/>
    </source>
</evidence>
<evidence type="ECO:0000256" key="1">
    <source>
        <dbReference type="SAM" id="Phobius"/>
    </source>
</evidence>
<keyword evidence="1" id="KW-0472">Membrane</keyword>
<name>A0A6I4UC58_9SPHN</name>
<dbReference type="GeneID" id="93686026"/>
<dbReference type="AlphaFoldDB" id="A0A6I4UC58"/>
<dbReference type="RefSeq" id="WP_160766558.1">
    <property type="nucleotide sequence ID" value="NZ_JAUSWK010000001.1"/>
</dbReference>
<keyword evidence="5" id="KW-1185">Reference proteome</keyword>
<dbReference type="Proteomes" id="UP000439914">
    <property type="component" value="Unassembled WGS sequence"/>
</dbReference>
<keyword evidence="1" id="KW-1133">Transmembrane helix</keyword>
<evidence type="ECO:0000313" key="3">
    <source>
        <dbReference type="EMBL" id="MXP35325.1"/>
    </source>
</evidence>
<protein>
    <submittedName>
        <fullName evidence="2">Membrane protein insertase Oxa1/YidC/SpoIIIJ</fullName>
    </submittedName>
</protein>
<feature type="transmembrane region" description="Helical" evidence="1">
    <location>
        <begin position="73"/>
        <end position="95"/>
    </location>
</feature>
<evidence type="ECO:0000313" key="4">
    <source>
        <dbReference type="Proteomes" id="UP000439914"/>
    </source>
</evidence>